<dbReference type="Pfam" id="PF10109">
    <property type="entry name" value="Phage_TAC_7"/>
    <property type="match status" value="1"/>
</dbReference>
<evidence type="ECO:0008006" key="3">
    <source>
        <dbReference type="Google" id="ProtNLM"/>
    </source>
</evidence>
<name>A0A423KIB8_9PSED</name>
<gene>
    <name evidence="1" type="ORF">BK666_02190</name>
</gene>
<dbReference type="AlphaFoldDB" id="A0A423KIB8"/>
<accession>A0A423KIB8</accession>
<dbReference type="OrthoDB" id="6898450at2"/>
<sequence length="97" mass="10248">MFDEETTITLVKPVVIGKGDSAITYSELKLREPNAGEIEKATRADTSVGAAITLISLIAAIPRGAVEKLCKRDLVAANNFLEAFTDAGQPEVEAGQS</sequence>
<evidence type="ECO:0000313" key="2">
    <source>
        <dbReference type="Proteomes" id="UP000285349"/>
    </source>
</evidence>
<reference evidence="1 2" key="1">
    <citation type="submission" date="2016-10" db="EMBL/GenBank/DDBJ databases">
        <title>Comparative genome analysis of multiple Pseudomonas spp. focuses on biocontrol and plant growth promoting traits.</title>
        <authorList>
            <person name="Tao X.-Y."/>
            <person name="Taylor C.G."/>
        </authorList>
    </citation>
    <scope>NUCLEOTIDE SEQUENCE [LARGE SCALE GENOMIC DNA]</scope>
    <source>
        <strain evidence="1 2">37A10</strain>
    </source>
</reference>
<dbReference type="EMBL" id="MOBQ01000002">
    <property type="protein sequence ID" value="RON52928.1"/>
    <property type="molecule type" value="Genomic_DNA"/>
</dbReference>
<protein>
    <recommendedName>
        <fullName evidence="3">Phage tail assembly protein</fullName>
    </recommendedName>
</protein>
<dbReference type="Proteomes" id="UP000285349">
    <property type="component" value="Unassembled WGS sequence"/>
</dbReference>
<dbReference type="InterPro" id="IPR019289">
    <property type="entry name" value="Phage_tail_E/E"/>
</dbReference>
<evidence type="ECO:0000313" key="1">
    <source>
        <dbReference type="EMBL" id="RON52928.1"/>
    </source>
</evidence>
<dbReference type="RefSeq" id="WP_123508082.1">
    <property type="nucleotide sequence ID" value="NZ_MOBQ01000002.1"/>
</dbReference>
<proteinExistence type="predicted"/>
<organism evidence="1 2">
    <name type="scientific">Pseudomonas frederiksbergensis</name>
    <dbReference type="NCBI Taxonomy" id="104087"/>
    <lineage>
        <taxon>Bacteria</taxon>
        <taxon>Pseudomonadati</taxon>
        <taxon>Pseudomonadota</taxon>
        <taxon>Gammaproteobacteria</taxon>
        <taxon>Pseudomonadales</taxon>
        <taxon>Pseudomonadaceae</taxon>
        <taxon>Pseudomonas</taxon>
    </lineage>
</organism>
<comment type="caution">
    <text evidence="1">The sequence shown here is derived from an EMBL/GenBank/DDBJ whole genome shotgun (WGS) entry which is preliminary data.</text>
</comment>